<keyword evidence="2" id="KW-0479">Metal-binding</keyword>
<dbReference type="Proteomes" id="UP001164746">
    <property type="component" value="Chromosome 12"/>
</dbReference>
<protein>
    <submittedName>
        <fullName evidence="10">ZFP1-like protein</fullName>
    </submittedName>
</protein>
<reference evidence="10" key="1">
    <citation type="submission" date="2022-11" db="EMBL/GenBank/DDBJ databases">
        <title>Centuries of genome instability and evolution in soft-shell clam transmissible cancer (bioRxiv).</title>
        <authorList>
            <person name="Hart S.F.M."/>
            <person name="Yonemitsu M.A."/>
            <person name="Giersch R.M."/>
            <person name="Beal B.F."/>
            <person name="Arriagada G."/>
            <person name="Davis B.W."/>
            <person name="Ostrander E.A."/>
            <person name="Goff S.P."/>
            <person name="Metzger M.J."/>
        </authorList>
    </citation>
    <scope>NUCLEOTIDE SEQUENCE</scope>
    <source>
        <strain evidence="10">MELC-2E11</strain>
        <tissue evidence="10">Siphon/mantle</tissue>
    </source>
</reference>
<feature type="domain" description="C2H2-type" evidence="9">
    <location>
        <begin position="304"/>
        <end position="331"/>
    </location>
</feature>
<feature type="compositionally biased region" description="Polar residues" evidence="8">
    <location>
        <begin position="216"/>
        <end position="233"/>
    </location>
</feature>
<feature type="domain" description="C2H2-type" evidence="9">
    <location>
        <begin position="361"/>
        <end position="385"/>
    </location>
</feature>
<organism evidence="10 11">
    <name type="scientific">Mya arenaria</name>
    <name type="common">Soft-shell clam</name>
    <dbReference type="NCBI Taxonomy" id="6604"/>
    <lineage>
        <taxon>Eukaryota</taxon>
        <taxon>Metazoa</taxon>
        <taxon>Spiralia</taxon>
        <taxon>Lophotrochozoa</taxon>
        <taxon>Mollusca</taxon>
        <taxon>Bivalvia</taxon>
        <taxon>Autobranchia</taxon>
        <taxon>Heteroconchia</taxon>
        <taxon>Euheterodonta</taxon>
        <taxon>Imparidentia</taxon>
        <taxon>Neoheterodontei</taxon>
        <taxon>Myida</taxon>
        <taxon>Myoidea</taxon>
        <taxon>Myidae</taxon>
        <taxon>Mya</taxon>
    </lineage>
</organism>
<dbReference type="InterPro" id="IPR036236">
    <property type="entry name" value="Znf_C2H2_sf"/>
</dbReference>
<dbReference type="InterPro" id="IPR050331">
    <property type="entry name" value="Zinc_finger"/>
</dbReference>
<dbReference type="SMART" id="SM00355">
    <property type="entry name" value="ZnF_C2H2"/>
    <property type="match status" value="5"/>
</dbReference>
<comment type="subcellular location">
    <subcellularLocation>
        <location evidence="1">Nucleus</location>
    </subcellularLocation>
</comment>
<keyword evidence="5" id="KW-0862">Zinc</keyword>
<evidence type="ECO:0000259" key="9">
    <source>
        <dbReference type="PROSITE" id="PS50157"/>
    </source>
</evidence>
<dbReference type="PROSITE" id="PS00028">
    <property type="entry name" value="ZINC_FINGER_C2H2_1"/>
    <property type="match status" value="5"/>
</dbReference>
<sequence length="385" mass="42611">MKLLENRTGRQGKRAMDGDGSSLLGLPIVGACLLDDVGLTSSHGGRNRGGRQRAVDSLLPDPDHQTNNIATIESGGMDFEFVSSDLVPVPEFSIDNSSVFGISETGMSESERDCDDLLKDTQCFTSSGVCRPGDQLTSGGVAVLPSSAVMEMYRSVGLRLQIIPLNNLQYISTIQTSTGMHILAVPSGTSVSDLGRLVESPNVSILDSCELETTQECNSNSSKSDETTTSSLEFENEETELSKYECELCQMKFISHGNLTRHLLTHSKSLMLQGRYSCKICGRGFLQRCDLTRHQLTHTHQFPYTCELCRKGFVRRSDLLVHRQYHEGKKNHLCSHCSKSYFKKGDLLRHVRHSHSDSCSLTCDTCGQPYNSRKSLQLHVRLKHA</sequence>
<keyword evidence="6" id="KW-0539">Nucleus</keyword>
<dbReference type="SUPFAM" id="SSF57667">
    <property type="entry name" value="beta-beta-alpha zinc fingers"/>
    <property type="match status" value="3"/>
</dbReference>
<dbReference type="Gene3D" id="3.30.160.60">
    <property type="entry name" value="Classic Zinc Finger"/>
    <property type="match status" value="4"/>
</dbReference>
<dbReference type="InterPro" id="IPR013087">
    <property type="entry name" value="Znf_C2H2_type"/>
</dbReference>
<keyword evidence="4 7" id="KW-0863">Zinc-finger</keyword>
<accession>A0ABY7FH40</accession>
<keyword evidence="11" id="KW-1185">Reference proteome</keyword>
<evidence type="ECO:0000313" key="11">
    <source>
        <dbReference type="Proteomes" id="UP001164746"/>
    </source>
</evidence>
<feature type="domain" description="C2H2-type" evidence="9">
    <location>
        <begin position="244"/>
        <end position="267"/>
    </location>
</feature>
<evidence type="ECO:0000256" key="1">
    <source>
        <dbReference type="ARBA" id="ARBA00004123"/>
    </source>
</evidence>
<name>A0ABY7FH40_MYAAR</name>
<dbReference type="PROSITE" id="PS50157">
    <property type="entry name" value="ZINC_FINGER_C2H2_2"/>
    <property type="match status" value="5"/>
</dbReference>
<evidence type="ECO:0000256" key="6">
    <source>
        <dbReference type="ARBA" id="ARBA00023242"/>
    </source>
</evidence>
<feature type="region of interest" description="Disordered" evidence="8">
    <location>
        <begin position="42"/>
        <end position="65"/>
    </location>
</feature>
<dbReference type="PANTHER" id="PTHR16515:SF49">
    <property type="entry name" value="GASTRULA ZINC FINGER PROTEIN XLCGF49.1-LIKE-RELATED"/>
    <property type="match status" value="1"/>
</dbReference>
<feature type="domain" description="C2H2-type" evidence="9">
    <location>
        <begin position="276"/>
        <end position="303"/>
    </location>
</feature>
<keyword evidence="3" id="KW-0677">Repeat</keyword>
<evidence type="ECO:0000256" key="4">
    <source>
        <dbReference type="ARBA" id="ARBA00022771"/>
    </source>
</evidence>
<evidence type="ECO:0000256" key="2">
    <source>
        <dbReference type="ARBA" id="ARBA00022723"/>
    </source>
</evidence>
<gene>
    <name evidence="10" type="ORF">MAR_015464</name>
</gene>
<feature type="region of interest" description="Disordered" evidence="8">
    <location>
        <begin position="216"/>
        <end position="236"/>
    </location>
</feature>
<evidence type="ECO:0000256" key="8">
    <source>
        <dbReference type="SAM" id="MobiDB-lite"/>
    </source>
</evidence>
<dbReference type="Pfam" id="PF00096">
    <property type="entry name" value="zf-C2H2"/>
    <property type="match status" value="4"/>
</dbReference>
<dbReference type="EMBL" id="CP111023">
    <property type="protein sequence ID" value="WAR21490.1"/>
    <property type="molecule type" value="Genomic_DNA"/>
</dbReference>
<dbReference type="PROSITE" id="PS51257">
    <property type="entry name" value="PROKAR_LIPOPROTEIN"/>
    <property type="match status" value="1"/>
</dbReference>
<evidence type="ECO:0000256" key="3">
    <source>
        <dbReference type="ARBA" id="ARBA00022737"/>
    </source>
</evidence>
<evidence type="ECO:0000256" key="7">
    <source>
        <dbReference type="PROSITE-ProRule" id="PRU00042"/>
    </source>
</evidence>
<evidence type="ECO:0000256" key="5">
    <source>
        <dbReference type="ARBA" id="ARBA00022833"/>
    </source>
</evidence>
<proteinExistence type="predicted"/>
<evidence type="ECO:0000313" key="10">
    <source>
        <dbReference type="EMBL" id="WAR21490.1"/>
    </source>
</evidence>
<dbReference type="PANTHER" id="PTHR16515">
    <property type="entry name" value="PR DOMAIN ZINC FINGER PROTEIN"/>
    <property type="match status" value="1"/>
</dbReference>
<feature type="domain" description="C2H2-type" evidence="9">
    <location>
        <begin position="332"/>
        <end position="360"/>
    </location>
</feature>